<feature type="chain" id="PRO_5045951436" description="PepSY domain-containing protein" evidence="1">
    <location>
        <begin position="21"/>
        <end position="236"/>
    </location>
</feature>
<sequence>MRKARAMAVIAMTLAVLTLAGCQSGGPGVGQPGSQTSGEVEVPEYGWDTTLDEVIAELDQAGAEYSSSDDWIEIEDGTLFGLDAYTVELNFQDGQLVAVSGYLIEDEETCIDAIRSALGAPAEDFRQIMSQLSDDGPKAYENEAMDGYVWISTNTLADNLSPEALEQYRSIYTKDYDETQMASREETEDDGTRVWYGEAAIDAFLSNPSSYCLCEKYNAWQVTVQRYDLLFENMIL</sequence>
<organism evidence="2 3">
    <name type="scientific">Gemmiger gallinarum</name>
    <dbReference type="NCBI Taxonomy" id="2779354"/>
    <lineage>
        <taxon>Bacteria</taxon>
        <taxon>Bacillati</taxon>
        <taxon>Bacillota</taxon>
        <taxon>Clostridia</taxon>
        <taxon>Eubacteriales</taxon>
        <taxon>Gemmiger</taxon>
    </lineage>
</organism>
<keyword evidence="1" id="KW-0732">Signal</keyword>
<keyword evidence="3" id="KW-1185">Reference proteome</keyword>
<accession>A0ABR9R675</accession>
<gene>
    <name evidence="2" type="ORF">INF35_12775</name>
</gene>
<reference evidence="2 3" key="1">
    <citation type="submission" date="2020-10" db="EMBL/GenBank/DDBJ databases">
        <title>ChiBAC.</title>
        <authorList>
            <person name="Zenner C."/>
            <person name="Hitch T.C.A."/>
            <person name="Clavel T."/>
        </authorList>
    </citation>
    <scope>NUCLEOTIDE SEQUENCE [LARGE SCALE GENOMIC DNA]</scope>
    <source>
        <strain evidence="2 3">DSM 109015</strain>
    </source>
</reference>
<evidence type="ECO:0000313" key="2">
    <source>
        <dbReference type="EMBL" id="MBE5038663.1"/>
    </source>
</evidence>
<comment type="caution">
    <text evidence="2">The sequence shown here is derived from an EMBL/GenBank/DDBJ whole genome shotgun (WGS) entry which is preliminary data.</text>
</comment>
<proteinExistence type="predicted"/>
<evidence type="ECO:0000256" key="1">
    <source>
        <dbReference type="SAM" id="SignalP"/>
    </source>
</evidence>
<dbReference type="EMBL" id="JADCKC010000004">
    <property type="protein sequence ID" value="MBE5038663.1"/>
    <property type="molecule type" value="Genomic_DNA"/>
</dbReference>
<dbReference type="PROSITE" id="PS51257">
    <property type="entry name" value="PROKAR_LIPOPROTEIN"/>
    <property type="match status" value="1"/>
</dbReference>
<evidence type="ECO:0000313" key="3">
    <source>
        <dbReference type="Proteomes" id="UP000768567"/>
    </source>
</evidence>
<name>A0ABR9R675_9FIRM</name>
<dbReference type="RefSeq" id="WP_193503058.1">
    <property type="nucleotide sequence ID" value="NZ_JADCKC010000004.1"/>
</dbReference>
<protein>
    <recommendedName>
        <fullName evidence="4">PepSY domain-containing protein</fullName>
    </recommendedName>
</protein>
<feature type="signal peptide" evidence="1">
    <location>
        <begin position="1"/>
        <end position="20"/>
    </location>
</feature>
<evidence type="ECO:0008006" key="4">
    <source>
        <dbReference type="Google" id="ProtNLM"/>
    </source>
</evidence>
<dbReference type="Proteomes" id="UP000768567">
    <property type="component" value="Unassembled WGS sequence"/>
</dbReference>